<feature type="disulfide bond" evidence="12">
    <location>
        <begin position="1151"/>
        <end position="1160"/>
    </location>
</feature>
<keyword evidence="10" id="KW-0325">Glycoprotein</keyword>
<dbReference type="FunFam" id="2.10.25.10:FF:000246">
    <property type="entry name" value="EGF-like repeat and discoidin I-like domain-containing protein 3"/>
    <property type="match status" value="1"/>
</dbReference>
<feature type="disulfide bond" evidence="13">
    <location>
        <begin position="1083"/>
        <end position="1095"/>
    </location>
</feature>
<dbReference type="GO" id="GO:0003712">
    <property type="term" value="F:transcription coregulator activity"/>
    <property type="evidence" value="ECO:0007669"/>
    <property type="project" value="InterPro"/>
</dbReference>
<dbReference type="InterPro" id="IPR001881">
    <property type="entry name" value="EGF-like_Ca-bd_dom"/>
</dbReference>
<feature type="region of interest" description="Disordered" evidence="16">
    <location>
        <begin position="853"/>
        <end position="874"/>
    </location>
</feature>
<dbReference type="GO" id="GO:0006357">
    <property type="term" value="P:regulation of transcription by RNA polymerase II"/>
    <property type="evidence" value="ECO:0007669"/>
    <property type="project" value="InterPro"/>
</dbReference>
<keyword evidence="14" id="KW-0472">Membrane</keyword>
<evidence type="ECO:0000256" key="11">
    <source>
        <dbReference type="ARBA" id="ARBA00023242"/>
    </source>
</evidence>
<keyword evidence="5 14" id="KW-0677">Repeat</keyword>
<dbReference type="InterPro" id="IPR011029">
    <property type="entry name" value="DEATH-like_dom_sf"/>
</dbReference>
<dbReference type="Pfam" id="PF01414">
    <property type="entry name" value="DSL"/>
    <property type="match status" value="1"/>
</dbReference>
<proteinExistence type="inferred from homology"/>
<dbReference type="PANTHER" id="PTHR13074">
    <property type="entry name" value="MEDIATOR OF RNA POLYMERASE II TRANSCRIPTION SUBUNIT 8"/>
    <property type="match status" value="1"/>
</dbReference>
<feature type="compositionally biased region" description="Low complexity" evidence="16">
    <location>
        <begin position="437"/>
        <end position="454"/>
    </location>
</feature>
<dbReference type="SUPFAM" id="SSF57196">
    <property type="entry name" value="EGF/Laminin"/>
    <property type="match status" value="4"/>
</dbReference>
<dbReference type="GO" id="GO:0016592">
    <property type="term" value="C:mediator complex"/>
    <property type="evidence" value="ECO:0007669"/>
    <property type="project" value="InterPro"/>
</dbReference>
<gene>
    <name evidence="17" type="ORF">CGI_10024566</name>
</gene>
<dbReference type="SUPFAM" id="SSF47986">
    <property type="entry name" value="DEATH domain"/>
    <property type="match status" value="1"/>
</dbReference>
<feature type="disulfide bond" evidence="12">
    <location>
        <begin position="1204"/>
        <end position="1214"/>
    </location>
</feature>
<keyword evidence="8" id="KW-0010">Activator</keyword>
<dbReference type="CDD" id="cd01671">
    <property type="entry name" value="CARD"/>
    <property type="match status" value="1"/>
</dbReference>
<feature type="compositionally biased region" description="Low complexity" evidence="16">
    <location>
        <begin position="185"/>
        <end position="197"/>
    </location>
</feature>
<evidence type="ECO:0000256" key="16">
    <source>
        <dbReference type="SAM" id="MobiDB-lite"/>
    </source>
</evidence>
<keyword evidence="4 12" id="KW-0245">EGF-like domain</keyword>
<keyword evidence="15" id="KW-0175">Coiled coil</keyword>
<evidence type="ECO:0000256" key="13">
    <source>
        <dbReference type="PROSITE-ProRule" id="PRU00377"/>
    </source>
</evidence>
<evidence type="ECO:0000256" key="4">
    <source>
        <dbReference type="ARBA" id="ARBA00022536"/>
    </source>
</evidence>
<protein>
    <recommendedName>
        <fullName evidence="14">Delta-like protein</fullName>
    </recommendedName>
</protein>
<dbReference type="SMART" id="SM00051">
    <property type="entry name" value="DSL"/>
    <property type="match status" value="1"/>
</dbReference>
<keyword evidence="14" id="KW-0812">Transmembrane</keyword>
<dbReference type="InterPro" id="IPR000742">
    <property type="entry name" value="EGF"/>
</dbReference>
<dbReference type="GO" id="GO:0000978">
    <property type="term" value="F:RNA polymerase II cis-regulatory region sequence-specific DNA binding"/>
    <property type="evidence" value="ECO:0007669"/>
    <property type="project" value="TreeGrafter"/>
</dbReference>
<evidence type="ECO:0000313" key="17">
    <source>
        <dbReference type="EMBL" id="EKC39165.1"/>
    </source>
</evidence>
<dbReference type="PROSITE" id="PS50209">
    <property type="entry name" value="CARD"/>
    <property type="match status" value="1"/>
</dbReference>
<dbReference type="GO" id="GO:0042981">
    <property type="term" value="P:regulation of apoptotic process"/>
    <property type="evidence" value="ECO:0007669"/>
    <property type="project" value="InterPro"/>
</dbReference>
<evidence type="ECO:0000256" key="8">
    <source>
        <dbReference type="ARBA" id="ARBA00023159"/>
    </source>
</evidence>
<dbReference type="HOGENOM" id="CLU_245308_0_0_1"/>
<dbReference type="GO" id="GO:0007154">
    <property type="term" value="P:cell communication"/>
    <property type="evidence" value="ECO:0007669"/>
    <property type="project" value="InterPro"/>
</dbReference>
<dbReference type="InterPro" id="IPR019364">
    <property type="entry name" value="Mediatior_Med8_fun/met"/>
</dbReference>
<dbReference type="Gene3D" id="1.10.533.10">
    <property type="entry name" value="Death Domain, Fas"/>
    <property type="match status" value="1"/>
</dbReference>
<reference evidence="17" key="1">
    <citation type="journal article" date="2012" name="Nature">
        <title>The oyster genome reveals stress adaptation and complexity of shell formation.</title>
        <authorList>
            <person name="Zhang G."/>
            <person name="Fang X."/>
            <person name="Guo X."/>
            <person name="Li L."/>
            <person name="Luo R."/>
            <person name="Xu F."/>
            <person name="Yang P."/>
            <person name="Zhang L."/>
            <person name="Wang X."/>
            <person name="Qi H."/>
            <person name="Xiong Z."/>
            <person name="Que H."/>
            <person name="Xie Y."/>
            <person name="Holland P.W."/>
            <person name="Paps J."/>
            <person name="Zhu Y."/>
            <person name="Wu F."/>
            <person name="Chen Y."/>
            <person name="Wang J."/>
            <person name="Peng C."/>
            <person name="Meng J."/>
            <person name="Yang L."/>
            <person name="Liu J."/>
            <person name="Wen B."/>
            <person name="Zhang N."/>
            <person name="Huang Z."/>
            <person name="Zhu Q."/>
            <person name="Feng Y."/>
            <person name="Mount A."/>
            <person name="Hedgecock D."/>
            <person name="Xu Z."/>
            <person name="Liu Y."/>
            <person name="Domazet-Loso T."/>
            <person name="Du Y."/>
            <person name="Sun X."/>
            <person name="Zhang S."/>
            <person name="Liu B."/>
            <person name="Cheng P."/>
            <person name="Jiang X."/>
            <person name="Li J."/>
            <person name="Fan D."/>
            <person name="Wang W."/>
            <person name="Fu W."/>
            <person name="Wang T."/>
            <person name="Wang B."/>
            <person name="Zhang J."/>
            <person name="Peng Z."/>
            <person name="Li Y."/>
            <person name="Li N."/>
            <person name="Wang J."/>
            <person name="Chen M."/>
            <person name="He Y."/>
            <person name="Tan F."/>
            <person name="Song X."/>
            <person name="Zheng Q."/>
            <person name="Huang R."/>
            <person name="Yang H."/>
            <person name="Du X."/>
            <person name="Chen L."/>
            <person name="Yang M."/>
            <person name="Gaffney P.M."/>
            <person name="Wang S."/>
            <person name="Luo L."/>
            <person name="She Z."/>
            <person name="Ming Y."/>
            <person name="Huang W."/>
            <person name="Zhang S."/>
            <person name="Huang B."/>
            <person name="Zhang Y."/>
            <person name="Qu T."/>
            <person name="Ni P."/>
            <person name="Miao G."/>
            <person name="Wang J."/>
            <person name="Wang Q."/>
            <person name="Steinberg C.E."/>
            <person name="Wang H."/>
            <person name="Li N."/>
            <person name="Qian L."/>
            <person name="Zhang G."/>
            <person name="Li Y."/>
            <person name="Yang H."/>
            <person name="Liu X."/>
            <person name="Wang J."/>
            <person name="Yin Y."/>
            <person name="Wang J."/>
        </authorList>
    </citation>
    <scope>NUCLEOTIDE SEQUENCE [LARGE SCALE GENOMIC DNA]</scope>
    <source>
        <strain evidence="17">05x7-T-G4-1.051#20</strain>
    </source>
</reference>
<dbReference type="Pfam" id="PF00008">
    <property type="entry name" value="EGF"/>
    <property type="match status" value="2"/>
</dbReference>
<keyword evidence="6" id="KW-0805">Transcription regulation</keyword>
<sequence>MRTKYNPVQMQVREPKERRNSFLPSMLDNFALLSGQLNTLGKLLRNEKVPPLRNSILLPIALSGDRDPELEKVTERRVIAFNADVVPHYLRTKPEPEVEERLQPVLNRASSLTPEAAQKQINAMNKMTSNIVDIIKSHQETMEKEANQKSSLSQTSSQADTNTLLSAVLTGKGFKSSGMRRTDMAQQQSNMQAQQQAAQQKQQGIQYSSLPKKLKCCGLILANMKWNTEKQCVTVIKEEKQLEHTLESLIQRVQDIKNSIANLLVKLENEYNILQWPSMLDNFALLSGQLNTLGKLLRNEKVPPLRNSILLPIALSGDRDPELEKVTERRVIAFNADVVPHYLRTKPEPEVEERLQPVLNRASSLTPEAAQKQINAMNKMTSNIVDIIKSHQETMEKEANQKSSLSQTSSQADTNTLLSAVLTGKGFKSSGMRRTDMAQQQSNMQAQQQAAQQKQQDDASDHEWELVKKGYSTTRHEMISALEDRLQRIEAKLDNILEQRTIGIQLHRAYDYPVAPHKIALRKAHRKLLQDFHLESEIDKLIQNDVINRETLDEIKSHKSRTNQLRIFLLKLGSYDAQKFNAFLEVLKESHGHLVEELEQCLRNAKEEDVNLFEDDKIEVTCVRCQISRRVQPEEVIDELFSRGIIGATALRKYIDPQSEFKGSKVWKYVFENLKLLQRNKINVAEIMQDILEKNYIDIAESIRCQGPTSWDCTCELHEDLSLRRLHSISNASSEITRKCASCSTATEPYNEAHAQHRQIERPFPTPTDNGASLSHQRKTPDIVITAEDDYGIKMSGAYFDYDKNEIPAAKTTPSLTVEHDKEQLLKPPNHLHKILATHQADTPTPDVTFKNPCYDDDDNASPPEQAGKQHKKVPTKKDIWQQFFSNSHGSSVASSESGKMDAMRMALEFLILLCIVSRISTQESPRATLFITLKEYNNTNSELYNGQCCDGPPSRKCSSDRCDYDINICVTTNGNGSWCHSTQLDVDQPPELVFNENGQNVLVISEWKGSARIDINISDTDGPNTQQLVDSFTFFYIEKGGKTPTFRELVLNGSRVRPSRLRLSMGIQCQTYYYGDQCSVFCIPSVDCKGHYSCDEKTGTKICDQGWEGEDCTRPTVKEGNCITNPCQNGGTCSVDKFSNTTDGDFFCCCPEGYTGSQCDRDINECRSNPCQYGGTCFNTNGGFICKCHPRFRGMNCETPTTCADNPCGIGSCSQTSNDTFSCQCPPNFSGSFCENEVTTSTVRTTSTTTPSTTTTPTTTSTTTTIPTTTIKVTTRTTPSTTKVTTPTTMTTPMTKSTESPTTPSLTSEARSTTFSVLNTMTPSENSSPSALTPSAGKVSYRCPVNACKHNGKCVNGACQCRAGFSGRLCQREDIECKINSCLNGGYCNDNVGNYTCDCPSGFVGSRCEKPVGNATQSTITPTKSACGFCGNGSCSVLENGTAVCMCNPGYSGKTCTYSRNRCRPYSAALCLKGGECIVNSYRTNTEVCPKDWDGPLCRNESISLLRDLECPRVVCKNDGHCYNGSCSRNVIINCVNKSIDDFGLHSRCYIRIHWCHKREHQSWNHTGQRNNCFY</sequence>
<dbReference type="GO" id="GO:0070847">
    <property type="term" value="C:core mediator complex"/>
    <property type="evidence" value="ECO:0007669"/>
    <property type="project" value="TreeGrafter"/>
</dbReference>
<evidence type="ECO:0000256" key="12">
    <source>
        <dbReference type="PROSITE-ProRule" id="PRU00076"/>
    </source>
</evidence>
<dbReference type="InterPro" id="IPR000152">
    <property type="entry name" value="EGF-type_Asp/Asn_hydroxyl_site"/>
</dbReference>
<dbReference type="PROSITE" id="PS00022">
    <property type="entry name" value="EGF_1"/>
    <property type="match status" value="6"/>
</dbReference>
<feature type="disulfide bond" evidence="12">
    <location>
        <begin position="1189"/>
        <end position="1198"/>
    </location>
</feature>
<feature type="disulfide bond" evidence="12">
    <location>
        <begin position="1362"/>
        <end position="1371"/>
    </location>
</feature>
<feature type="region of interest" description="Disordered" evidence="16">
    <location>
        <begin position="1275"/>
        <end position="1310"/>
    </location>
</feature>
<organism evidence="17">
    <name type="scientific">Magallana gigas</name>
    <name type="common">Pacific oyster</name>
    <name type="synonym">Crassostrea gigas</name>
    <dbReference type="NCBI Taxonomy" id="29159"/>
    <lineage>
        <taxon>Eukaryota</taxon>
        <taxon>Metazoa</taxon>
        <taxon>Spiralia</taxon>
        <taxon>Lophotrochozoa</taxon>
        <taxon>Mollusca</taxon>
        <taxon>Bivalvia</taxon>
        <taxon>Autobranchia</taxon>
        <taxon>Pteriomorphia</taxon>
        <taxon>Ostreida</taxon>
        <taxon>Ostreoidea</taxon>
        <taxon>Ostreidae</taxon>
        <taxon>Magallana</taxon>
    </lineage>
</organism>
<dbReference type="SMART" id="SM00114">
    <property type="entry name" value="CARD"/>
    <property type="match status" value="1"/>
</dbReference>
<feature type="disulfide bond" evidence="12">
    <location>
        <begin position="1226"/>
        <end position="1235"/>
    </location>
</feature>
<keyword evidence="14" id="KW-0732">Signal</keyword>
<feature type="region of interest" description="Disordered" evidence="16">
    <location>
        <begin position="427"/>
        <end position="462"/>
    </location>
</feature>
<dbReference type="PROSITE" id="PS51051">
    <property type="entry name" value="DSL"/>
    <property type="match status" value="1"/>
</dbReference>
<dbReference type="Gene3D" id="2.10.25.10">
    <property type="entry name" value="Laminin"/>
    <property type="match status" value="5"/>
</dbReference>
<dbReference type="GO" id="GO:0005509">
    <property type="term" value="F:calcium ion binding"/>
    <property type="evidence" value="ECO:0007669"/>
    <property type="project" value="InterPro"/>
</dbReference>
<dbReference type="SMART" id="SM00179">
    <property type="entry name" value="EGF_CA"/>
    <property type="match status" value="4"/>
</dbReference>
<dbReference type="PROSITE" id="PS00010">
    <property type="entry name" value="ASX_HYDROXYL"/>
    <property type="match status" value="2"/>
</dbReference>
<evidence type="ECO:0000256" key="3">
    <source>
        <dbReference type="ARBA" id="ARBA00022473"/>
    </source>
</evidence>
<dbReference type="InParanoid" id="K1RCZ9"/>
<comment type="caution">
    <text evidence="12">Lacks conserved residue(s) required for the propagation of feature annotation.</text>
</comment>
<comment type="subcellular location">
    <subcellularLocation>
        <location evidence="14">Membrane</location>
        <topology evidence="14">Single-pass type I membrane protein</topology>
    </subcellularLocation>
    <subcellularLocation>
        <location evidence="1">Nucleus</location>
    </subcellularLocation>
</comment>
<evidence type="ECO:0000256" key="7">
    <source>
        <dbReference type="ARBA" id="ARBA00023157"/>
    </source>
</evidence>
<keyword evidence="11" id="KW-0539">Nucleus</keyword>
<keyword evidence="7 12" id="KW-1015">Disulfide bond</keyword>
<dbReference type="InterPro" id="IPR001315">
    <property type="entry name" value="CARD"/>
</dbReference>
<dbReference type="FunFam" id="2.10.25.10:FF:000143">
    <property type="entry name" value="Protein crumbs 1"/>
    <property type="match status" value="1"/>
</dbReference>
<dbReference type="Pfam" id="PF00619">
    <property type="entry name" value="CARD"/>
    <property type="match status" value="1"/>
</dbReference>
<comment type="function">
    <text evidence="14">Putative Notch ligand involved in the mediation of Notch signaling.</text>
</comment>
<dbReference type="PANTHER" id="PTHR13074:SF9">
    <property type="entry name" value="MEDIATOR OF RNA POLYMERASE II TRANSCRIPTION SUBUNIT 8"/>
    <property type="match status" value="1"/>
</dbReference>
<dbReference type="Gene3D" id="1.20.58.1710">
    <property type="match status" value="1"/>
</dbReference>
<dbReference type="Gene3D" id="2.10.25.140">
    <property type="match status" value="1"/>
</dbReference>
<keyword evidence="9" id="KW-0804">Transcription</keyword>
<keyword evidence="3 14" id="KW-0217">Developmental protein</keyword>
<feature type="disulfide bond" evidence="12">
    <location>
        <begin position="1448"/>
        <end position="1457"/>
    </location>
</feature>
<feature type="disulfide bond" evidence="13">
    <location>
        <begin position="1070"/>
        <end position="1079"/>
    </location>
</feature>
<evidence type="ECO:0000256" key="1">
    <source>
        <dbReference type="ARBA" id="ARBA00004123"/>
    </source>
</evidence>
<evidence type="ECO:0000256" key="14">
    <source>
        <dbReference type="RuleBase" id="RU280815"/>
    </source>
</evidence>
<dbReference type="EMBL" id="JH816189">
    <property type="protein sequence ID" value="EKC39165.1"/>
    <property type="molecule type" value="Genomic_DNA"/>
</dbReference>
<feature type="disulfide bond" evidence="13">
    <location>
        <begin position="1104"/>
        <end position="1113"/>
    </location>
</feature>
<dbReference type="InterPro" id="IPR018097">
    <property type="entry name" value="EGF_Ca-bd_CS"/>
</dbReference>
<evidence type="ECO:0000256" key="2">
    <source>
        <dbReference type="ARBA" id="ARBA00005716"/>
    </source>
</evidence>
<dbReference type="GO" id="GO:0016020">
    <property type="term" value="C:membrane"/>
    <property type="evidence" value="ECO:0007669"/>
    <property type="project" value="UniProtKB-SubCell"/>
</dbReference>
<dbReference type="InterPro" id="IPR001774">
    <property type="entry name" value="DSL"/>
</dbReference>
<keyword evidence="14" id="KW-1133">Transmembrane helix</keyword>
<feature type="coiled-coil region" evidence="15">
    <location>
        <begin position="588"/>
        <end position="615"/>
    </location>
</feature>
<dbReference type="PROSITE" id="PS01187">
    <property type="entry name" value="EGF_CA"/>
    <property type="match status" value="1"/>
</dbReference>
<evidence type="ECO:0000256" key="15">
    <source>
        <dbReference type="SAM" id="Coils"/>
    </source>
</evidence>
<evidence type="ECO:0000256" key="9">
    <source>
        <dbReference type="ARBA" id="ARBA00023163"/>
    </source>
</evidence>
<name>K1RCZ9_MAGGI</name>
<comment type="similarity">
    <text evidence="2">Belongs to the Mediator complex subunit 8 family.</text>
</comment>
<feature type="compositionally biased region" description="Low complexity" evidence="16">
    <location>
        <begin position="1275"/>
        <end position="1306"/>
    </location>
</feature>
<evidence type="ECO:0000256" key="5">
    <source>
        <dbReference type="ARBA" id="ARBA00022737"/>
    </source>
</evidence>
<dbReference type="CDD" id="cd00054">
    <property type="entry name" value="EGF_CA"/>
    <property type="match status" value="3"/>
</dbReference>
<dbReference type="SMART" id="SM00181">
    <property type="entry name" value="EGF"/>
    <property type="match status" value="7"/>
</dbReference>
<dbReference type="Gene3D" id="2.60.120.260">
    <property type="entry name" value="Galactose-binding domain-like"/>
    <property type="match status" value="1"/>
</dbReference>
<dbReference type="Pfam" id="PF10232">
    <property type="entry name" value="Med8"/>
    <property type="match status" value="2"/>
</dbReference>
<dbReference type="PROSITE" id="PS50026">
    <property type="entry name" value="EGF_3"/>
    <property type="match status" value="7"/>
</dbReference>
<evidence type="ECO:0000256" key="6">
    <source>
        <dbReference type="ARBA" id="ARBA00023015"/>
    </source>
</evidence>
<accession>K1RCZ9</accession>
<feature type="region of interest" description="Disordered" evidence="16">
    <location>
        <begin position="174"/>
        <end position="197"/>
    </location>
</feature>
<evidence type="ECO:0000256" key="10">
    <source>
        <dbReference type="ARBA" id="ARBA00023180"/>
    </source>
</evidence>
<feature type="region of interest" description="Disordered" evidence="16">
    <location>
        <begin position="1246"/>
        <end position="1265"/>
    </location>
</feature>
<feature type="disulfide bond" evidence="12">
    <location>
        <begin position="1490"/>
        <end position="1499"/>
    </location>
</feature>
<feature type="disulfide bond" evidence="12">
    <location>
        <begin position="1400"/>
        <end position="1409"/>
    </location>
</feature>
<feature type="coiled-coil region" evidence="15">
    <location>
        <begin position="239"/>
        <end position="270"/>
    </location>
</feature>
<dbReference type="PROSITE" id="PS01186">
    <property type="entry name" value="EGF_2"/>
    <property type="match status" value="4"/>
</dbReference>